<dbReference type="Pfam" id="PF16859">
    <property type="entry name" value="TetR_C_11"/>
    <property type="match status" value="1"/>
</dbReference>
<feature type="domain" description="HTH tetR-type" evidence="5">
    <location>
        <begin position="9"/>
        <end position="69"/>
    </location>
</feature>
<name>A0A372LX69_9ACTN</name>
<dbReference type="InterPro" id="IPR011075">
    <property type="entry name" value="TetR_C"/>
</dbReference>
<dbReference type="InterPro" id="IPR001647">
    <property type="entry name" value="HTH_TetR"/>
</dbReference>
<dbReference type="Gene3D" id="1.10.357.10">
    <property type="entry name" value="Tetracycline Repressor, domain 2"/>
    <property type="match status" value="1"/>
</dbReference>
<protein>
    <submittedName>
        <fullName evidence="6">TetR/AcrR family transcriptional regulator</fullName>
    </submittedName>
</protein>
<dbReference type="RefSeq" id="WP_128559062.1">
    <property type="nucleotide sequence ID" value="NZ_QUAK01000214.1"/>
</dbReference>
<feature type="DNA-binding region" description="H-T-H motif" evidence="4">
    <location>
        <begin position="32"/>
        <end position="51"/>
    </location>
</feature>
<keyword evidence="3" id="KW-0804">Transcription</keyword>
<dbReference type="PANTHER" id="PTHR30055">
    <property type="entry name" value="HTH-TYPE TRANSCRIPTIONAL REGULATOR RUTR"/>
    <property type="match status" value="1"/>
</dbReference>
<accession>A0A372LX69</accession>
<evidence type="ECO:0000313" key="7">
    <source>
        <dbReference type="Proteomes" id="UP000263094"/>
    </source>
</evidence>
<dbReference type="PRINTS" id="PR00455">
    <property type="entry name" value="HTHTETR"/>
</dbReference>
<dbReference type="InterPro" id="IPR036271">
    <property type="entry name" value="Tet_transcr_reg_TetR-rel_C_sf"/>
</dbReference>
<dbReference type="PANTHER" id="PTHR30055:SF148">
    <property type="entry name" value="TETR-FAMILY TRANSCRIPTIONAL REGULATOR"/>
    <property type="match status" value="1"/>
</dbReference>
<evidence type="ECO:0000256" key="3">
    <source>
        <dbReference type="ARBA" id="ARBA00023163"/>
    </source>
</evidence>
<proteinExistence type="predicted"/>
<keyword evidence="7" id="KW-1185">Reference proteome</keyword>
<keyword evidence="1" id="KW-0805">Transcription regulation</keyword>
<dbReference type="Pfam" id="PF00440">
    <property type="entry name" value="TetR_N"/>
    <property type="match status" value="1"/>
</dbReference>
<dbReference type="OrthoDB" id="9796019at2"/>
<keyword evidence="2 4" id="KW-0238">DNA-binding</keyword>
<evidence type="ECO:0000256" key="2">
    <source>
        <dbReference type="ARBA" id="ARBA00023125"/>
    </source>
</evidence>
<dbReference type="PROSITE" id="PS50977">
    <property type="entry name" value="HTH_TETR_2"/>
    <property type="match status" value="1"/>
</dbReference>
<dbReference type="GO" id="GO:0000976">
    <property type="term" value="F:transcription cis-regulatory region binding"/>
    <property type="evidence" value="ECO:0007669"/>
    <property type="project" value="TreeGrafter"/>
</dbReference>
<evidence type="ECO:0000256" key="4">
    <source>
        <dbReference type="PROSITE-ProRule" id="PRU00335"/>
    </source>
</evidence>
<dbReference type="Proteomes" id="UP000263094">
    <property type="component" value="Unassembled WGS sequence"/>
</dbReference>
<dbReference type="AlphaFoldDB" id="A0A372LX69"/>
<evidence type="ECO:0000259" key="5">
    <source>
        <dbReference type="PROSITE" id="PS50977"/>
    </source>
</evidence>
<gene>
    <name evidence="6" type="ORF">DY218_28795</name>
</gene>
<dbReference type="SUPFAM" id="SSF48498">
    <property type="entry name" value="Tetracyclin repressor-like, C-terminal domain"/>
    <property type="match status" value="1"/>
</dbReference>
<dbReference type="EMBL" id="QUAK01000214">
    <property type="protein sequence ID" value="RFU83231.1"/>
    <property type="molecule type" value="Genomic_DNA"/>
</dbReference>
<dbReference type="InterPro" id="IPR009057">
    <property type="entry name" value="Homeodomain-like_sf"/>
</dbReference>
<evidence type="ECO:0000313" key="6">
    <source>
        <dbReference type="EMBL" id="RFU83231.1"/>
    </source>
</evidence>
<comment type="caution">
    <text evidence="6">The sequence shown here is derived from an EMBL/GenBank/DDBJ whole genome shotgun (WGS) entry which is preliminary data.</text>
</comment>
<dbReference type="Gene3D" id="1.10.10.60">
    <property type="entry name" value="Homeodomain-like"/>
    <property type="match status" value="1"/>
</dbReference>
<dbReference type="InterPro" id="IPR050109">
    <property type="entry name" value="HTH-type_TetR-like_transc_reg"/>
</dbReference>
<reference evidence="6 7" key="1">
    <citation type="submission" date="2018-08" db="EMBL/GenBank/DDBJ databases">
        <title>Isolation, diversity and antifungal activity of Actinobacteria from wheat.</title>
        <authorList>
            <person name="Han C."/>
        </authorList>
    </citation>
    <scope>NUCLEOTIDE SEQUENCE [LARGE SCALE GENOMIC DNA]</scope>
    <source>
        <strain evidence="6 7">NEAU-YY421</strain>
    </source>
</reference>
<dbReference type="GO" id="GO:0003700">
    <property type="term" value="F:DNA-binding transcription factor activity"/>
    <property type="evidence" value="ECO:0007669"/>
    <property type="project" value="TreeGrafter"/>
</dbReference>
<organism evidence="6 7">
    <name type="scientific">Streptomyces triticagri</name>
    <dbReference type="NCBI Taxonomy" id="2293568"/>
    <lineage>
        <taxon>Bacteria</taxon>
        <taxon>Bacillati</taxon>
        <taxon>Actinomycetota</taxon>
        <taxon>Actinomycetes</taxon>
        <taxon>Kitasatosporales</taxon>
        <taxon>Streptomycetaceae</taxon>
        <taxon>Streptomyces</taxon>
    </lineage>
</organism>
<evidence type="ECO:0000256" key="1">
    <source>
        <dbReference type="ARBA" id="ARBA00023015"/>
    </source>
</evidence>
<sequence>MPSTSGRGARSHAAIHQAALDLCAERGYSAVTMEAIAQRARVGKPTLYRWWPSKGKLFLDVLVERIGEPYFAIEDTGDPVADLRRWLHGIADLLSDPVLGDVVAGVAGSAQHDTELATIVHQEIHVLLSGRNQERIRAGQLDGQLPRLDPLLVEDLLVAPLWYRRMISGRPVTRAYADTVLDTLLGAEAPQPRPAPKDAP</sequence>
<dbReference type="SUPFAM" id="SSF46689">
    <property type="entry name" value="Homeodomain-like"/>
    <property type="match status" value="1"/>
</dbReference>